<protein>
    <recommendedName>
        <fullName evidence="4">Integrase</fullName>
    </recommendedName>
</protein>
<evidence type="ECO:0000313" key="3">
    <source>
        <dbReference type="Proteomes" id="UP001501009"/>
    </source>
</evidence>
<keyword evidence="3" id="KW-1185">Reference proteome</keyword>
<evidence type="ECO:0000256" key="1">
    <source>
        <dbReference type="ARBA" id="ARBA00023172"/>
    </source>
</evidence>
<name>A0ABP7HJX3_9ACTN</name>
<keyword evidence="1" id="KW-0233">DNA recombination</keyword>
<gene>
    <name evidence="2" type="ORF">GCM10022403_033790</name>
</gene>
<comment type="caution">
    <text evidence="2">The sequence shown here is derived from an EMBL/GenBank/DDBJ whole genome shotgun (WGS) entry which is preliminary data.</text>
</comment>
<evidence type="ECO:0008006" key="4">
    <source>
        <dbReference type="Google" id="ProtNLM"/>
    </source>
</evidence>
<sequence length="376" mass="41697">MPLHQALTTAERPDVALAWISRPKVQDLLERIGRDERRVTHDILDDLPSGKVLAHLRSVLVATGALTPGDERLVALEKWITETVQARTDLTARRILHGYAVWHHLRRLRRRIGDQHTTQLQDINVRCHVTAADNFLTWLAAQGLALGTCTQADLERWMTDPAFTYRDETGHFVRWSVQHRHAHGLTFGTVRWTGPQGTIDSEKRWADARRLLNDDTLPTADRVAGLLLILYAQKISTISQLTVDDVNISGETVAITFGTSPVVLPMSLATLVHELLANRRGKAKIGTPDDGPWLFPGGQPGRSLSDSQIGLRLHKIGIRPQQDRSTALFTLAAELPAAILARMLGVHIQVAVQWQKASGGDWAAYAADVSRRTSST</sequence>
<dbReference type="SUPFAM" id="SSF56349">
    <property type="entry name" value="DNA breaking-rejoining enzymes"/>
    <property type="match status" value="1"/>
</dbReference>
<dbReference type="Gene3D" id="1.10.443.10">
    <property type="entry name" value="Intergrase catalytic core"/>
    <property type="match status" value="1"/>
</dbReference>
<reference evidence="3" key="1">
    <citation type="journal article" date="2019" name="Int. J. Syst. Evol. Microbiol.">
        <title>The Global Catalogue of Microorganisms (GCM) 10K type strain sequencing project: providing services to taxonomists for standard genome sequencing and annotation.</title>
        <authorList>
            <consortium name="The Broad Institute Genomics Platform"/>
            <consortium name="The Broad Institute Genome Sequencing Center for Infectious Disease"/>
            <person name="Wu L."/>
            <person name="Ma J."/>
        </authorList>
    </citation>
    <scope>NUCLEOTIDE SEQUENCE [LARGE SCALE GENOMIC DNA]</scope>
    <source>
        <strain evidence="3">JCM 17138</strain>
    </source>
</reference>
<proteinExistence type="predicted"/>
<dbReference type="InterPro" id="IPR011010">
    <property type="entry name" value="DNA_brk_join_enz"/>
</dbReference>
<dbReference type="InterPro" id="IPR013762">
    <property type="entry name" value="Integrase-like_cat_sf"/>
</dbReference>
<organism evidence="2 3">
    <name type="scientific">Streptomyces coacervatus</name>
    <dbReference type="NCBI Taxonomy" id="647381"/>
    <lineage>
        <taxon>Bacteria</taxon>
        <taxon>Bacillati</taxon>
        <taxon>Actinomycetota</taxon>
        <taxon>Actinomycetes</taxon>
        <taxon>Kitasatosporales</taxon>
        <taxon>Streptomycetaceae</taxon>
        <taxon>Streptomyces</taxon>
    </lineage>
</organism>
<evidence type="ECO:0000313" key="2">
    <source>
        <dbReference type="EMBL" id="GAA3797098.1"/>
    </source>
</evidence>
<accession>A0ABP7HJX3</accession>
<dbReference type="Proteomes" id="UP001501009">
    <property type="component" value="Unassembled WGS sequence"/>
</dbReference>
<dbReference type="EMBL" id="BAABDE010000016">
    <property type="protein sequence ID" value="GAA3797098.1"/>
    <property type="molecule type" value="Genomic_DNA"/>
</dbReference>